<accession>A0A1M5FYL2</accession>
<dbReference type="Pfam" id="PF00512">
    <property type="entry name" value="HisKA"/>
    <property type="match status" value="1"/>
</dbReference>
<evidence type="ECO:0000256" key="2">
    <source>
        <dbReference type="ARBA" id="ARBA00012438"/>
    </source>
</evidence>
<proteinExistence type="predicted"/>
<dbReference type="GO" id="GO:0000155">
    <property type="term" value="F:phosphorelay sensor kinase activity"/>
    <property type="evidence" value="ECO:0007669"/>
    <property type="project" value="InterPro"/>
</dbReference>
<keyword evidence="4" id="KW-0547">Nucleotide-binding</keyword>
<feature type="domain" description="Signal transduction histidine kinase dimerisation/phosphoacceptor" evidence="8">
    <location>
        <begin position="57"/>
        <end position="122"/>
    </location>
</feature>
<dbReference type="PANTHER" id="PTHR43065:SF46">
    <property type="entry name" value="C4-DICARBOXYLATE TRANSPORT SENSOR PROTEIN DCTB"/>
    <property type="match status" value="1"/>
</dbReference>
<dbReference type="EMBL" id="FQUE01000028">
    <property type="protein sequence ID" value="SHF96282.1"/>
    <property type="molecule type" value="Genomic_DNA"/>
</dbReference>
<dbReference type="SUPFAM" id="SSF47384">
    <property type="entry name" value="Homodimeric domain of signal transducing histidine kinase"/>
    <property type="match status" value="1"/>
</dbReference>
<dbReference type="EC" id="2.7.13.3" evidence="2"/>
<sequence length="219" mass="23657">MTFLAAKDDDFRLDLSPVKSPDIEFPDALRMAVASIDCLTREHGVVNRKRQALKLEALGQMACGVVHDFNNLLSVILGNSEQLIESLTNDKQRQLASATFSAAERAAGLSGQLLSFARTQPLKRNPVDVDDLINSFCAVLKCAVSTMVEIRRDLGRARLLGSGAFLGLLPRPRGIHAQNLPGRLGASPQRFLRHPGNSRDGTVSPAATAPYSVPVRGFA</sequence>
<organism evidence="9 10">
    <name type="scientific">Loktanella atrilutea</name>
    <dbReference type="NCBI Taxonomy" id="366533"/>
    <lineage>
        <taxon>Bacteria</taxon>
        <taxon>Pseudomonadati</taxon>
        <taxon>Pseudomonadota</taxon>
        <taxon>Alphaproteobacteria</taxon>
        <taxon>Rhodobacterales</taxon>
        <taxon>Roseobacteraceae</taxon>
        <taxon>Loktanella</taxon>
    </lineage>
</organism>
<keyword evidence="10" id="KW-1185">Reference proteome</keyword>
<evidence type="ECO:0000313" key="9">
    <source>
        <dbReference type="EMBL" id="SHF96282.1"/>
    </source>
</evidence>
<evidence type="ECO:0000256" key="4">
    <source>
        <dbReference type="ARBA" id="ARBA00022741"/>
    </source>
</evidence>
<evidence type="ECO:0000256" key="1">
    <source>
        <dbReference type="ARBA" id="ARBA00000085"/>
    </source>
</evidence>
<evidence type="ECO:0000256" key="5">
    <source>
        <dbReference type="ARBA" id="ARBA00022777"/>
    </source>
</evidence>
<reference evidence="10" key="1">
    <citation type="submission" date="2016-11" db="EMBL/GenBank/DDBJ databases">
        <authorList>
            <person name="Varghese N."/>
            <person name="Submissions S."/>
        </authorList>
    </citation>
    <scope>NUCLEOTIDE SEQUENCE [LARGE SCALE GENOMIC DNA]</scope>
    <source>
        <strain evidence="10">DSM 29326</strain>
    </source>
</reference>
<comment type="catalytic activity">
    <reaction evidence="1">
        <text>ATP + protein L-histidine = ADP + protein N-phospho-L-histidine.</text>
        <dbReference type="EC" id="2.7.13.3"/>
    </reaction>
</comment>
<evidence type="ECO:0000256" key="6">
    <source>
        <dbReference type="ARBA" id="ARBA00022840"/>
    </source>
</evidence>
<dbReference type="InterPro" id="IPR036097">
    <property type="entry name" value="HisK_dim/P_sf"/>
</dbReference>
<dbReference type="PANTHER" id="PTHR43065">
    <property type="entry name" value="SENSOR HISTIDINE KINASE"/>
    <property type="match status" value="1"/>
</dbReference>
<dbReference type="GO" id="GO:0005524">
    <property type="term" value="F:ATP binding"/>
    <property type="evidence" value="ECO:0007669"/>
    <property type="project" value="UniProtKB-KW"/>
</dbReference>
<protein>
    <recommendedName>
        <fullName evidence="2">histidine kinase</fullName>
        <ecNumber evidence="2">2.7.13.3</ecNumber>
    </recommendedName>
</protein>
<dbReference type="InterPro" id="IPR003661">
    <property type="entry name" value="HisK_dim/P_dom"/>
</dbReference>
<gene>
    <name evidence="9" type="ORF">SAMN05444339_1286</name>
</gene>
<dbReference type="Proteomes" id="UP000183987">
    <property type="component" value="Unassembled WGS sequence"/>
</dbReference>
<keyword evidence="5 9" id="KW-0418">Kinase</keyword>
<dbReference type="SMART" id="SM00388">
    <property type="entry name" value="HisKA"/>
    <property type="match status" value="1"/>
</dbReference>
<evidence type="ECO:0000259" key="8">
    <source>
        <dbReference type="SMART" id="SM00388"/>
    </source>
</evidence>
<keyword evidence="6" id="KW-0067">ATP-binding</keyword>
<evidence type="ECO:0000313" key="10">
    <source>
        <dbReference type="Proteomes" id="UP000183987"/>
    </source>
</evidence>
<name>A0A1M5FYL2_LOKAT</name>
<keyword evidence="7" id="KW-0902">Two-component regulatory system</keyword>
<keyword evidence="3" id="KW-0808">Transferase</keyword>
<dbReference type="Gene3D" id="1.10.287.130">
    <property type="match status" value="1"/>
</dbReference>
<dbReference type="AlphaFoldDB" id="A0A1M5FYL2"/>
<dbReference type="CDD" id="cd00082">
    <property type="entry name" value="HisKA"/>
    <property type="match status" value="1"/>
</dbReference>
<dbReference type="STRING" id="366533.SAMN05444339_1286"/>
<evidence type="ECO:0000256" key="3">
    <source>
        <dbReference type="ARBA" id="ARBA00022679"/>
    </source>
</evidence>
<evidence type="ECO:0000256" key="7">
    <source>
        <dbReference type="ARBA" id="ARBA00023012"/>
    </source>
</evidence>